<dbReference type="Pfam" id="PF11341">
    <property type="entry name" value="DUF3143"/>
    <property type="match status" value="1"/>
</dbReference>
<organism evidence="2 3">
    <name type="scientific">Marchantia polymorpha subsp. ruderalis</name>
    <dbReference type="NCBI Taxonomy" id="1480154"/>
    <lineage>
        <taxon>Eukaryota</taxon>
        <taxon>Viridiplantae</taxon>
        <taxon>Streptophyta</taxon>
        <taxon>Embryophyta</taxon>
        <taxon>Marchantiophyta</taxon>
        <taxon>Marchantiopsida</taxon>
        <taxon>Marchantiidae</taxon>
        <taxon>Marchantiales</taxon>
        <taxon>Marchantiaceae</taxon>
        <taxon>Marchantia</taxon>
    </lineage>
</organism>
<sequence>MSLCTGIRGGLVNTASCSSFSIPSCSSIDKSCAQVDSRLNSSSNLNGCCSASTQCHLGRSRQSSLSWVGRDSHGRVGAEAAKSYQKFRVHCEGGSASGSVSLEEWTKRLPSKRKALYSHSLPCIEAWLRSLGFYQNKEDRSVWIIERPDWHAQLSLDITDLYIRYLKTGPGNLERDIERKFSYALSREDLENAILGGP</sequence>
<dbReference type="Proteomes" id="UP001162541">
    <property type="component" value="Chromosome 3"/>
</dbReference>
<name>A0A176W598_MARPO</name>
<evidence type="ECO:0000313" key="3">
    <source>
        <dbReference type="Proteomes" id="UP000077202"/>
    </source>
</evidence>
<dbReference type="InterPro" id="IPR021489">
    <property type="entry name" value="DUF3143"/>
</dbReference>
<protein>
    <recommendedName>
        <fullName evidence="5">DUF3143 domain-containing protein</fullName>
    </recommendedName>
</protein>
<gene>
    <name evidence="2" type="ORF">AXG93_2515s1380</name>
    <name evidence="1" type="ORF">Mp_3g06410</name>
</gene>
<reference evidence="2 3" key="1">
    <citation type="submission" date="2016-03" db="EMBL/GenBank/DDBJ databases">
        <title>Mechanisms controlling the formation of the plant cell surface in tip-growing cells are functionally conserved among land plants.</title>
        <authorList>
            <person name="Honkanen S."/>
            <person name="Jones V.A."/>
            <person name="Morieri G."/>
            <person name="Champion C."/>
            <person name="Hetherington A.J."/>
            <person name="Kelly S."/>
            <person name="Saint-Marcoux D."/>
            <person name="Proust H."/>
            <person name="Prescott H."/>
            <person name="Dolan L."/>
        </authorList>
    </citation>
    <scope>NUCLEOTIDE SEQUENCE [LARGE SCALE GENOMIC DNA]</scope>
    <source>
        <strain evidence="3">cv. Tak-1 and cv. Tak-2</strain>
        <tissue evidence="2">Whole gametophyte</tissue>
    </source>
</reference>
<evidence type="ECO:0000313" key="1">
    <source>
        <dbReference type="EMBL" id="BBN04643.1"/>
    </source>
</evidence>
<proteinExistence type="predicted"/>
<reference evidence="4" key="3">
    <citation type="journal article" date="2020" name="Curr. Biol.">
        <title>Chromatin organization in early land plants reveals an ancestral association between H3K27me3, transposons, and constitutive heterochromatin.</title>
        <authorList>
            <person name="Montgomery S.A."/>
            <person name="Tanizawa Y."/>
            <person name="Galik B."/>
            <person name="Wang N."/>
            <person name="Ito T."/>
            <person name="Mochizuki T."/>
            <person name="Akimcheva S."/>
            <person name="Bowman J.L."/>
            <person name="Cognat V."/>
            <person name="Marechal-Drouard L."/>
            <person name="Ekker H."/>
            <person name="Hong S.F."/>
            <person name="Kohchi T."/>
            <person name="Lin S.S."/>
            <person name="Liu L.D."/>
            <person name="Nakamura Y."/>
            <person name="Valeeva L.R."/>
            <person name="Shakirov E.V."/>
            <person name="Shippen D.E."/>
            <person name="Wei W.L."/>
            <person name="Yagura M."/>
            <person name="Yamaoka S."/>
            <person name="Yamato K.T."/>
            <person name="Liu C."/>
            <person name="Berger F."/>
        </authorList>
    </citation>
    <scope>NUCLEOTIDE SEQUENCE [LARGE SCALE GENOMIC DNA]</scope>
    <source>
        <strain evidence="4">Tak-1</strain>
    </source>
</reference>
<keyword evidence="3" id="KW-1185">Reference proteome</keyword>
<dbReference type="Proteomes" id="UP000077202">
    <property type="component" value="Unassembled WGS sequence"/>
</dbReference>
<dbReference type="PANTHER" id="PTHR35765:SF2">
    <property type="entry name" value="OS05G0569200 PROTEIN"/>
    <property type="match status" value="1"/>
</dbReference>
<dbReference type="EMBL" id="LVLJ01001764">
    <property type="protein sequence ID" value="OAE28200.1"/>
    <property type="molecule type" value="Genomic_DNA"/>
</dbReference>
<dbReference type="AlphaFoldDB" id="A0A176W598"/>
<evidence type="ECO:0000313" key="4">
    <source>
        <dbReference type="Proteomes" id="UP001162541"/>
    </source>
</evidence>
<reference evidence="1" key="2">
    <citation type="journal article" date="2019" name="Curr. Biol.">
        <title>Chromatin organization in early land plants reveals an ancestral association between H3K27me3, transposons, and constitutive heterochromatin.</title>
        <authorList>
            <person name="Montgomery S.A."/>
            <person name="Tanizawa Y."/>
            <person name="Galik B."/>
            <person name="Wang N."/>
            <person name="Ito T."/>
            <person name="Mochizuki T."/>
            <person name="Akimcheva S."/>
            <person name="Bowman J."/>
            <person name="Cognat V."/>
            <person name="Drouard L."/>
            <person name="Ekker H."/>
            <person name="Houng S."/>
            <person name="Kohchi T."/>
            <person name="Lin S."/>
            <person name="Liu L.D."/>
            <person name="Nakamura Y."/>
            <person name="Valeeva L.R."/>
            <person name="Shakirov E.V."/>
            <person name="Shippen D.E."/>
            <person name="Wei W."/>
            <person name="Yagura M."/>
            <person name="Yamaoka S."/>
            <person name="Yamato K.T."/>
            <person name="Liu C."/>
            <person name="Berger F."/>
        </authorList>
    </citation>
    <scope>NUCLEOTIDE SEQUENCE [LARGE SCALE GENOMIC DNA]</scope>
    <source>
        <strain evidence="1">Tak-1</strain>
    </source>
</reference>
<accession>A0A176W598</accession>
<dbReference type="EMBL" id="AP019868">
    <property type="protein sequence ID" value="BBN04643.1"/>
    <property type="molecule type" value="Genomic_DNA"/>
</dbReference>
<evidence type="ECO:0008006" key="5">
    <source>
        <dbReference type="Google" id="ProtNLM"/>
    </source>
</evidence>
<evidence type="ECO:0000313" key="2">
    <source>
        <dbReference type="EMBL" id="OAE28200.1"/>
    </source>
</evidence>
<dbReference type="PANTHER" id="PTHR35765">
    <property type="entry name" value="OS05G0569200 PROTEIN"/>
    <property type="match status" value="1"/>
</dbReference>